<feature type="chain" id="PRO_5047175302" description="DUF6294 domain-containing protein" evidence="1">
    <location>
        <begin position="32"/>
        <end position="152"/>
    </location>
</feature>
<keyword evidence="4" id="KW-1185">Reference proteome</keyword>
<accession>A0ABT1KC75</accession>
<proteinExistence type="predicted"/>
<dbReference type="EMBL" id="JAMZEC010000001">
    <property type="protein sequence ID" value="MCP2351605.1"/>
    <property type="molecule type" value="Genomic_DNA"/>
</dbReference>
<feature type="signal peptide" evidence="1">
    <location>
        <begin position="1"/>
        <end position="31"/>
    </location>
</feature>
<protein>
    <recommendedName>
        <fullName evidence="2">DUF6294 domain-containing protein</fullName>
    </recommendedName>
</protein>
<reference evidence="3 4" key="1">
    <citation type="submission" date="2022-06" db="EMBL/GenBank/DDBJ databases">
        <title>Sequencing the genomes of 1000 actinobacteria strains.</title>
        <authorList>
            <person name="Klenk H.-P."/>
        </authorList>
    </citation>
    <scope>NUCLEOTIDE SEQUENCE [LARGE SCALE GENOMIC DNA]</scope>
    <source>
        <strain evidence="3 4">DSM 44170</strain>
    </source>
</reference>
<comment type="caution">
    <text evidence="3">The sequence shown here is derived from an EMBL/GenBank/DDBJ whole genome shotgun (WGS) entry which is preliminary data.</text>
</comment>
<evidence type="ECO:0000256" key="1">
    <source>
        <dbReference type="SAM" id="SignalP"/>
    </source>
</evidence>
<sequence>MRGTRRMLGAVSTAAALITGLTFTTTGTAHAQDAADLPTKTFTFGTGRAGDCTMFSGAQWILRADGRAKFTGRVTSSDDDDAWLMWAKIKDADGAVLGWLRNSHANPTNRTKFVMNMPSHRDSYRWDLDYDDAEFSPRLFPLIEHMALSSHC</sequence>
<dbReference type="Proteomes" id="UP001320766">
    <property type="component" value="Unassembled WGS sequence"/>
</dbReference>
<evidence type="ECO:0000313" key="3">
    <source>
        <dbReference type="EMBL" id="MCP2351605.1"/>
    </source>
</evidence>
<name>A0ABT1KC75_9ACTN</name>
<evidence type="ECO:0000313" key="4">
    <source>
        <dbReference type="Proteomes" id="UP001320766"/>
    </source>
</evidence>
<dbReference type="RefSeq" id="WP_253778053.1">
    <property type="nucleotide sequence ID" value="NZ_BAAAVE010000047.1"/>
</dbReference>
<keyword evidence="1" id="KW-0732">Signal</keyword>
<feature type="domain" description="DUF6294" evidence="2">
    <location>
        <begin position="59"/>
        <end position="152"/>
    </location>
</feature>
<dbReference type="InterPro" id="IPR046261">
    <property type="entry name" value="DUF6294"/>
</dbReference>
<dbReference type="Pfam" id="PF19811">
    <property type="entry name" value="DUF6294"/>
    <property type="match status" value="1"/>
</dbReference>
<organism evidence="3 4">
    <name type="scientific">Nonomuraea roseoviolacea subsp. carminata</name>
    <dbReference type="NCBI Taxonomy" id="160689"/>
    <lineage>
        <taxon>Bacteria</taxon>
        <taxon>Bacillati</taxon>
        <taxon>Actinomycetota</taxon>
        <taxon>Actinomycetes</taxon>
        <taxon>Streptosporangiales</taxon>
        <taxon>Streptosporangiaceae</taxon>
        <taxon>Nonomuraea</taxon>
    </lineage>
</organism>
<gene>
    <name evidence="3" type="ORF">HD595_007727</name>
</gene>
<evidence type="ECO:0000259" key="2">
    <source>
        <dbReference type="Pfam" id="PF19811"/>
    </source>
</evidence>